<accession>A0A521BPY0</accession>
<reference evidence="1 2" key="1">
    <citation type="submission" date="2017-05" db="EMBL/GenBank/DDBJ databases">
        <authorList>
            <person name="Varghese N."/>
            <person name="Submissions S."/>
        </authorList>
    </citation>
    <scope>NUCLEOTIDE SEQUENCE [LARGE SCALE GENOMIC DNA]</scope>
    <source>
        <strain evidence="1 2">DSM 45474</strain>
    </source>
</reference>
<dbReference type="InterPro" id="IPR004027">
    <property type="entry name" value="SEC_C_motif"/>
</dbReference>
<organism evidence="1 2">
    <name type="scientific">Melghirimyces algeriensis</name>
    <dbReference type="NCBI Taxonomy" id="910412"/>
    <lineage>
        <taxon>Bacteria</taxon>
        <taxon>Bacillati</taxon>
        <taxon>Bacillota</taxon>
        <taxon>Bacilli</taxon>
        <taxon>Bacillales</taxon>
        <taxon>Thermoactinomycetaceae</taxon>
        <taxon>Melghirimyces</taxon>
    </lineage>
</organism>
<dbReference type="Proteomes" id="UP000315636">
    <property type="component" value="Unassembled WGS sequence"/>
</dbReference>
<dbReference type="AlphaFoldDB" id="A0A521BPY0"/>
<gene>
    <name evidence="1" type="ORF">SAMN06264849_102292</name>
</gene>
<name>A0A521BPY0_9BACL</name>
<sequence>MPATVGRNDPCPCGSGNKYKKCCERVVAIQSAEQIRVERLRKTKYRLLMELNEWFEQVCSNALDGKWSFQFKESLQLSLQEPIPSRFSHAYRFWLLFDAPCYRGQRPVECWRKQMVRRSSEEQQIAKKLSEIYLCCYEVADLDKEHVLLRSMVKGTEFTVQMKESVQTGMLLFARLSSLMDRYELFGPYTFFGEKVRGKLQMYLKKQQKEWELNREYWQQNGLHVLGWSIERAQEMERRECPKTVDQESQSEISDLQNEWIHLPTLPNAEAFLPDEVEQHFDLFQATFVKNFQSKTQELYVRSLNLLKEYISSHFGKRFTWSLFNRSVLSHLFGVWYVDNGKGGIVQSRIFLNTLKGLFQWIRDEGICDFYSTFTPVYLECIQMLPLSYEVKQWLCENCGLQDHSISTDSGVFKLSVSSVKTRLKVKDQWIPLQASVRGLPTTWLDHRFWLKGKISIQSQTVYLVAVEAVYPCLSVSEEL</sequence>
<evidence type="ECO:0000313" key="2">
    <source>
        <dbReference type="Proteomes" id="UP000315636"/>
    </source>
</evidence>
<protein>
    <submittedName>
        <fullName evidence="1">SEC-C motif-containing protein</fullName>
    </submittedName>
</protein>
<dbReference type="RefSeq" id="WP_185956031.1">
    <property type="nucleotide sequence ID" value="NZ_FXTI01000002.1"/>
</dbReference>
<dbReference type="Pfam" id="PF02810">
    <property type="entry name" value="SEC-C"/>
    <property type="match status" value="1"/>
</dbReference>
<dbReference type="Gene3D" id="3.10.450.50">
    <property type="match status" value="1"/>
</dbReference>
<dbReference type="SUPFAM" id="SSF103642">
    <property type="entry name" value="Sec-C motif"/>
    <property type="match status" value="1"/>
</dbReference>
<proteinExistence type="predicted"/>
<dbReference type="EMBL" id="FXTI01000002">
    <property type="protein sequence ID" value="SMO49207.1"/>
    <property type="molecule type" value="Genomic_DNA"/>
</dbReference>
<evidence type="ECO:0000313" key="1">
    <source>
        <dbReference type="EMBL" id="SMO49207.1"/>
    </source>
</evidence>
<keyword evidence="2" id="KW-1185">Reference proteome</keyword>